<evidence type="ECO:0000259" key="6">
    <source>
        <dbReference type="Pfam" id="PF01699"/>
    </source>
</evidence>
<dbReference type="EMBL" id="JBFMIA010000013">
    <property type="protein sequence ID" value="MEW9502640.1"/>
    <property type="molecule type" value="Genomic_DNA"/>
</dbReference>
<dbReference type="InterPro" id="IPR004481">
    <property type="entry name" value="K/Na/Ca-exchanger"/>
</dbReference>
<dbReference type="RefSeq" id="WP_367780131.1">
    <property type="nucleotide sequence ID" value="NZ_JBFMIA010000013.1"/>
</dbReference>
<organism evidence="7 8">
    <name type="scientific">Jeotgalibacillus marinus</name>
    <dbReference type="NCBI Taxonomy" id="86667"/>
    <lineage>
        <taxon>Bacteria</taxon>
        <taxon>Bacillati</taxon>
        <taxon>Bacillota</taxon>
        <taxon>Bacilli</taxon>
        <taxon>Bacillales</taxon>
        <taxon>Caryophanaceae</taxon>
        <taxon>Jeotgalibacillus</taxon>
    </lineage>
</organism>
<accession>A0ABV3Q5L6</accession>
<feature type="transmembrane region" description="Helical" evidence="5">
    <location>
        <begin position="66"/>
        <end position="89"/>
    </location>
</feature>
<feature type="transmembrane region" description="Helical" evidence="5">
    <location>
        <begin position="127"/>
        <end position="150"/>
    </location>
</feature>
<dbReference type="InterPro" id="IPR044880">
    <property type="entry name" value="NCX_ion-bd_dom_sf"/>
</dbReference>
<feature type="transmembrane region" description="Helical" evidence="5">
    <location>
        <begin position="285"/>
        <end position="302"/>
    </location>
</feature>
<evidence type="ECO:0000256" key="3">
    <source>
        <dbReference type="ARBA" id="ARBA00022989"/>
    </source>
</evidence>
<comment type="subcellular location">
    <subcellularLocation>
        <location evidence="1">Membrane</location>
        <topology evidence="1">Multi-pass membrane protein</topology>
    </subcellularLocation>
</comment>
<protein>
    <submittedName>
        <fullName evidence="7">Sodium:calcium antiporter</fullName>
    </submittedName>
</protein>
<evidence type="ECO:0000313" key="7">
    <source>
        <dbReference type="EMBL" id="MEW9502640.1"/>
    </source>
</evidence>
<keyword evidence="8" id="KW-1185">Reference proteome</keyword>
<evidence type="ECO:0000313" key="8">
    <source>
        <dbReference type="Proteomes" id="UP001556040"/>
    </source>
</evidence>
<sequence length="333" mass="34999">MDFIIFGLSAIITVLAAIELSNNADVLSQKTALGGLLVGTLLLGGATSLPEVTASLSAVIIANPDIAVGNMLGSNMFNIFIIACFDIYYRKKRLYQLANTGHLYTAGLGLALTAMTLVGLVRKVDYMVLGVGVDSLLVAFVYGTGIYVISRMSKGSSDDKVMVPDFEEEVVDDSHSTTPVRRAALSFVIAAVAIMGAGTLLSISGDKIAEITGLGSTFIGSFLMAATTSLPEAVAVLVALKLRNINLAVGSILGSNIFNMLILVGADSAYRTGSILANVAPSHQITATVVTFLSVFLVISLMRKKNTSTVSYVMPSILIVVGYFIATYLIFMG</sequence>
<feature type="transmembrane region" description="Helical" evidence="5">
    <location>
        <begin position="247"/>
        <end position="265"/>
    </location>
</feature>
<evidence type="ECO:0000256" key="1">
    <source>
        <dbReference type="ARBA" id="ARBA00004141"/>
    </source>
</evidence>
<evidence type="ECO:0000256" key="5">
    <source>
        <dbReference type="SAM" id="Phobius"/>
    </source>
</evidence>
<comment type="caution">
    <text evidence="7">The sequence shown here is derived from an EMBL/GenBank/DDBJ whole genome shotgun (WGS) entry which is preliminary data.</text>
</comment>
<keyword evidence="2 5" id="KW-0812">Transmembrane</keyword>
<keyword evidence="4 5" id="KW-0472">Membrane</keyword>
<dbReference type="Gene3D" id="1.20.1420.30">
    <property type="entry name" value="NCX, central ion-binding region"/>
    <property type="match status" value="1"/>
</dbReference>
<dbReference type="PANTHER" id="PTHR10846">
    <property type="entry name" value="SODIUM/POTASSIUM/CALCIUM EXCHANGER"/>
    <property type="match status" value="1"/>
</dbReference>
<feature type="transmembrane region" description="Helical" evidence="5">
    <location>
        <begin position="184"/>
        <end position="205"/>
    </location>
</feature>
<feature type="transmembrane region" description="Helical" evidence="5">
    <location>
        <begin position="217"/>
        <end position="240"/>
    </location>
</feature>
<keyword evidence="3 5" id="KW-1133">Transmembrane helix</keyword>
<proteinExistence type="predicted"/>
<feature type="transmembrane region" description="Helical" evidence="5">
    <location>
        <begin position="309"/>
        <end position="331"/>
    </location>
</feature>
<dbReference type="InterPro" id="IPR004837">
    <property type="entry name" value="NaCa_Exmemb"/>
</dbReference>
<gene>
    <name evidence="7" type="ORF">AB1471_12655</name>
</gene>
<feature type="domain" description="Sodium/calcium exchanger membrane region" evidence="6">
    <location>
        <begin position="3"/>
        <end position="118"/>
    </location>
</feature>
<dbReference type="PANTHER" id="PTHR10846:SF8">
    <property type="entry name" value="INNER MEMBRANE PROTEIN YRBG"/>
    <property type="match status" value="1"/>
</dbReference>
<dbReference type="Pfam" id="PF01699">
    <property type="entry name" value="Na_Ca_ex"/>
    <property type="match status" value="2"/>
</dbReference>
<dbReference type="Proteomes" id="UP001556040">
    <property type="component" value="Unassembled WGS sequence"/>
</dbReference>
<evidence type="ECO:0000256" key="4">
    <source>
        <dbReference type="ARBA" id="ARBA00023136"/>
    </source>
</evidence>
<feature type="domain" description="Sodium/calcium exchanger membrane region" evidence="6">
    <location>
        <begin position="184"/>
        <end position="331"/>
    </location>
</feature>
<reference evidence="7 8" key="1">
    <citation type="journal article" date="1979" name="Int. J. Syst. Evol. Microbiol.">
        <title>Bacillus globisporus subsp. marinus subsp. nov.</title>
        <authorList>
            <person name="Liu H."/>
        </authorList>
    </citation>
    <scope>NUCLEOTIDE SEQUENCE [LARGE SCALE GENOMIC DNA]</scope>
    <source>
        <strain evidence="7 8">DSM 1297</strain>
    </source>
</reference>
<feature type="transmembrane region" description="Helical" evidence="5">
    <location>
        <begin position="101"/>
        <end position="121"/>
    </location>
</feature>
<evidence type="ECO:0000256" key="2">
    <source>
        <dbReference type="ARBA" id="ARBA00022692"/>
    </source>
</evidence>
<name>A0ABV3Q5L6_9BACL</name>